<keyword evidence="12" id="KW-0460">Magnesium</keyword>
<dbReference type="PROSITE" id="PS00793">
    <property type="entry name" value="DHPS_2"/>
    <property type="match status" value="1"/>
</dbReference>
<reference evidence="16" key="1">
    <citation type="submission" date="2013-10" db="EMBL/GenBank/DDBJ databases">
        <title>Genomic analysis of the causative agents of coccidiosis in chickens.</title>
        <authorList>
            <person name="Reid A.J."/>
            <person name="Blake D."/>
            <person name="Billington K."/>
            <person name="Browne H."/>
            <person name="Dunn M."/>
            <person name="Hung S."/>
            <person name="Kawahara F."/>
            <person name="Miranda-Saavedra D."/>
            <person name="Mourier T."/>
            <person name="Nagra H."/>
            <person name="Otto T.D."/>
            <person name="Rawlings N."/>
            <person name="Sanchez A."/>
            <person name="Sanders M."/>
            <person name="Subramaniam C."/>
            <person name="Tay Y."/>
            <person name="Dear P."/>
            <person name="Doerig C."/>
            <person name="Gruber A."/>
            <person name="Parkinson J."/>
            <person name="Shirley M."/>
            <person name="Wan K.L."/>
            <person name="Berriman M."/>
            <person name="Tomley F."/>
            <person name="Pain A."/>
        </authorList>
    </citation>
    <scope>NUCLEOTIDE SEQUENCE [LARGE SCALE GENOMIC DNA]</scope>
    <source>
        <strain evidence="16">Houghton</strain>
    </source>
</reference>
<comment type="catalytic activity">
    <reaction evidence="2">
        <text>6-hydroxymethyl-7,8-dihydropterin + ATP = (7,8-dihydropterin-6-yl)methyl diphosphate + AMP + H(+)</text>
        <dbReference type="Rhea" id="RHEA:11412"/>
        <dbReference type="ChEBI" id="CHEBI:15378"/>
        <dbReference type="ChEBI" id="CHEBI:30616"/>
        <dbReference type="ChEBI" id="CHEBI:44841"/>
        <dbReference type="ChEBI" id="CHEBI:72950"/>
        <dbReference type="ChEBI" id="CHEBI:456215"/>
        <dbReference type="EC" id="2.7.6.3"/>
    </reaction>
</comment>
<keyword evidence="8" id="KW-0479">Metal-binding</keyword>
<evidence type="ECO:0000313" key="17">
    <source>
        <dbReference type="Proteomes" id="UP000030750"/>
    </source>
</evidence>
<evidence type="ECO:0000256" key="9">
    <source>
        <dbReference type="ARBA" id="ARBA00022741"/>
    </source>
</evidence>
<keyword evidence="11" id="KW-0067">ATP-binding</keyword>
<dbReference type="InterPro" id="IPR006390">
    <property type="entry name" value="DHP_synth_dom"/>
</dbReference>
<comment type="cofactor">
    <cofactor evidence="3">
        <name>Mg(2+)</name>
        <dbReference type="ChEBI" id="CHEBI:18420"/>
    </cofactor>
</comment>
<dbReference type="InterPro" id="IPR011005">
    <property type="entry name" value="Dihydropteroate_synth-like_sf"/>
</dbReference>
<dbReference type="GO" id="GO:0005524">
    <property type="term" value="F:ATP binding"/>
    <property type="evidence" value="ECO:0007669"/>
    <property type="project" value="UniProtKB-KW"/>
</dbReference>
<dbReference type="SUPFAM" id="SSF55083">
    <property type="entry name" value="6-hydroxymethyl-7,8-dihydropterin pyrophosphokinase, HPPK"/>
    <property type="match status" value="1"/>
</dbReference>
<comment type="pathway">
    <text evidence="5">Cofactor biosynthesis; tetrahydrofolate biosynthesis; 2-amino-4-hydroxy-6-hydroxymethyl-7,8-dihydropteridine diphosphate from 7,8-dihydroneopterin triphosphate: step 4/4.</text>
</comment>
<dbReference type="Proteomes" id="UP000030750">
    <property type="component" value="Unassembled WGS sequence"/>
</dbReference>
<evidence type="ECO:0000256" key="2">
    <source>
        <dbReference type="ARBA" id="ARBA00000198"/>
    </source>
</evidence>
<evidence type="ECO:0000256" key="12">
    <source>
        <dbReference type="ARBA" id="ARBA00022842"/>
    </source>
</evidence>
<dbReference type="GO" id="GO:0016301">
    <property type="term" value="F:kinase activity"/>
    <property type="evidence" value="ECO:0007669"/>
    <property type="project" value="UniProtKB-KW"/>
</dbReference>
<dbReference type="PANTHER" id="PTHR20941">
    <property type="entry name" value="FOLATE SYNTHESIS PROTEINS"/>
    <property type="match status" value="1"/>
</dbReference>
<dbReference type="InterPro" id="IPR035907">
    <property type="entry name" value="Hppk_sf"/>
</dbReference>
<dbReference type="GO" id="GO:0046656">
    <property type="term" value="P:folic acid biosynthetic process"/>
    <property type="evidence" value="ECO:0007669"/>
    <property type="project" value="UniProtKB-KW"/>
</dbReference>
<name>U6LXC2_9EIME</name>
<dbReference type="VEuPathDB" id="ToxoDB:EBH_0055820"/>
<feature type="domain" description="Pterin-binding" evidence="15">
    <location>
        <begin position="272"/>
        <end position="462"/>
    </location>
</feature>
<evidence type="ECO:0000256" key="7">
    <source>
        <dbReference type="ARBA" id="ARBA00022679"/>
    </source>
</evidence>
<keyword evidence="9" id="KW-0547">Nucleotide-binding</keyword>
<dbReference type="GO" id="GO:0046872">
    <property type="term" value="F:metal ion binding"/>
    <property type="evidence" value="ECO:0007669"/>
    <property type="project" value="UniProtKB-KW"/>
</dbReference>
<evidence type="ECO:0000259" key="15">
    <source>
        <dbReference type="PROSITE" id="PS50972"/>
    </source>
</evidence>
<dbReference type="SUPFAM" id="SSF51717">
    <property type="entry name" value="Dihydropteroate synthetase-like"/>
    <property type="match status" value="1"/>
</dbReference>
<accession>U6LXC2</accession>
<dbReference type="NCBIfam" id="TIGR01496">
    <property type="entry name" value="DHPS"/>
    <property type="match status" value="1"/>
</dbReference>
<evidence type="ECO:0000256" key="14">
    <source>
        <dbReference type="ARBA" id="ARBA00023268"/>
    </source>
</evidence>
<dbReference type="AlphaFoldDB" id="U6LXC2"/>
<keyword evidence="7" id="KW-0808">Transferase</keyword>
<proteinExistence type="inferred from homology"/>
<evidence type="ECO:0000256" key="5">
    <source>
        <dbReference type="ARBA" id="ARBA00005051"/>
    </source>
</evidence>
<keyword evidence="13" id="KW-0289">Folate biosynthesis</keyword>
<reference evidence="16" key="2">
    <citation type="submission" date="2013-10" db="EMBL/GenBank/DDBJ databases">
        <authorList>
            <person name="Aslett M."/>
        </authorList>
    </citation>
    <scope>NUCLEOTIDE SEQUENCE [LARGE SCALE GENOMIC DNA]</scope>
    <source>
        <strain evidence="16">Houghton</strain>
    </source>
</reference>
<dbReference type="GO" id="GO:0004156">
    <property type="term" value="F:dihydropteroate synthase activity"/>
    <property type="evidence" value="ECO:0007669"/>
    <property type="project" value="UniProtKB-EC"/>
</dbReference>
<keyword evidence="10 16" id="KW-0418">Kinase</keyword>
<dbReference type="Pfam" id="PF01288">
    <property type="entry name" value="HPPK"/>
    <property type="match status" value="1"/>
</dbReference>
<protein>
    <submittedName>
        <fullName evidence="16">Hydroxymethyldihydropterin pyrophosphokinase-dihydropteroate synthase, putative</fullName>
    </submittedName>
</protein>
<gene>
    <name evidence="16" type="ORF">EBH_0055820</name>
</gene>
<evidence type="ECO:0000256" key="3">
    <source>
        <dbReference type="ARBA" id="ARBA00001946"/>
    </source>
</evidence>
<dbReference type="UniPathway" id="UPA00077">
    <property type="reaction ID" value="UER00155"/>
</dbReference>
<dbReference type="InterPro" id="IPR000489">
    <property type="entry name" value="Pterin-binding_dom"/>
</dbReference>
<dbReference type="GO" id="GO:0046654">
    <property type="term" value="P:tetrahydrofolate biosynthetic process"/>
    <property type="evidence" value="ECO:0007669"/>
    <property type="project" value="UniProtKB-UniPathway"/>
</dbReference>
<dbReference type="Gene3D" id="3.20.20.20">
    <property type="entry name" value="Dihydropteroate synthase-like"/>
    <property type="match status" value="1"/>
</dbReference>
<keyword evidence="14" id="KW-0511">Multifunctional enzyme</keyword>
<evidence type="ECO:0000256" key="11">
    <source>
        <dbReference type="ARBA" id="ARBA00022840"/>
    </source>
</evidence>
<dbReference type="PROSITE" id="PS50972">
    <property type="entry name" value="PTERIN_BINDING"/>
    <property type="match status" value="1"/>
</dbReference>
<sequence length="462" mass="49782">MVAFERHQMHRTVVQRHYILGTNFGGDVRLKTMESAVSSIEREIGTIDGCSCLYESLPGTLDLDIIFFKGSNSDKFDSIQSENLIIPHPRLHQRNFVLFPLCDIHPGLVHPTEAKTIKELLLENLKRREEALQQALSSKSTAAAAAAPATAAPAAAAPAADAAAPAADAAPAAADAAAPAAAAAAVYTIDGNLAVPRRCFAHSSHHLWTVRGGSELAIEDTLRWIDEVLNKYGIKEETAAAAAADGESPPLPAFAAALLQLRRRLLLEPHTPRLMGVLNITPDSFSDGLKFYNNVHAAAQRAQQMAAEGAEVIDVGGEATNPFVQQQVSVQSEIERVVPVIKQIRKEMGENIIVSVDTRRLAVAEAAIKAGADVINDVSGGDYDPPLSSFAAENKLPFVVMHSRGSPSSMDSLVRFLRSKIAAKYDNVVDEVAADLNEKVRKLMHKGLPRTLFYLKDKILSV</sequence>
<evidence type="ECO:0000256" key="8">
    <source>
        <dbReference type="ARBA" id="ARBA00022723"/>
    </source>
</evidence>
<keyword evidence="17" id="KW-1185">Reference proteome</keyword>
<organism evidence="16 17">
    <name type="scientific">Eimeria brunetti</name>
    <dbReference type="NCBI Taxonomy" id="51314"/>
    <lineage>
        <taxon>Eukaryota</taxon>
        <taxon>Sar</taxon>
        <taxon>Alveolata</taxon>
        <taxon>Apicomplexa</taxon>
        <taxon>Conoidasida</taxon>
        <taxon>Coccidia</taxon>
        <taxon>Eucoccidiorida</taxon>
        <taxon>Eimeriorina</taxon>
        <taxon>Eimeriidae</taxon>
        <taxon>Eimeria</taxon>
    </lineage>
</organism>
<comment type="catalytic activity">
    <reaction evidence="1">
        <text>(7,8-dihydropterin-6-yl)methyl diphosphate + 4-aminobenzoate = 7,8-dihydropteroate + diphosphate</text>
        <dbReference type="Rhea" id="RHEA:19949"/>
        <dbReference type="ChEBI" id="CHEBI:17836"/>
        <dbReference type="ChEBI" id="CHEBI:17839"/>
        <dbReference type="ChEBI" id="CHEBI:33019"/>
        <dbReference type="ChEBI" id="CHEBI:72950"/>
        <dbReference type="EC" id="2.5.1.15"/>
    </reaction>
</comment>
<evidence type="ECO:0000313" key="16">
    <source>
        <dbReference type="EMBL" id="CDJ53269.1"/>
    </source>
</evidence>
<dbReference type="GO" id="GO:0003848">
    <property type="term" value="F:2-amino-4-hydroxy-6-hydroxymethyldihydropteridine diphosphokinase activity"/>
    <property type="evidence" value="ECO:0007669"/>
    <property type="project" value="UniProtKB-EC"/>
</dbReference>
<dbReference type="OrthoDB" id="615426at2759"/>
<comment type="pathway">
    <text evidence="4">Cofactor biosynthesis; tetrahydrofolate biosynthesis; 7,8-dihydrofolate from 2-amino-4-hydroxy-6-hydroxymethyl-7,8-dihydropteridine diphosphate and 4-aminobenzoate: step 1/2.</text>
</comment>
<evidence type="ECO:0000256" key="1">
    <source>
        <dbReference type="ARBA" id="ARBA00000012"/>
    </source>
</evidence>
<evidence type="ECO:0000256" key="13">
    <source>
        <dbReference type="ARBA" id="ARBA00022909"/>
    </source>
</evidence>
<dbReference type="Pfam" id="PF00809">
    <property type="entry name" value="Pterin_bind"/>
    <property type="match status" value="1"/>
</dbReference>
<dbReference type="InterPro" id="IPR045031">
    <property type="entry name" value="DHP_synth-like"/>
</dbReference>
<comment type="similarity">
    <text evidence="6">In the C-terminal section; belongs to the DHPS family.</text>
</comment>
<dbReference type="InterPro" id="IPR000550">
    <property type="entry name" value="Hppk"/>
</dbReference>
<dbReference type="PANTHER" id="PTHR20941:SF1">
    <property type="entry name" value="FOLIC ACID SYNTHESIS PROTEIN FOL1"/>
    <property type="match status" value="1"/>
</dbReference>
<evidence type="ECO:0000256" key="10">
    <source>
        <dbReference type="ARBA" id="ARBA00022777"/>
    </source>
</evidence>
<dbReference type="Gene3D" id="3.30.70.560">
    <property type="entry name" value="7,8-Dihydro-6-hydroxymethylpterin-pyrophosphokinase HPPK"/>
    <property type="match status" value="1"/>
</dbReference>
<evidence type="ECO:0000256" key="6">
    <source>
        <dbReference type="ARBA" id="ARBA00009951"/>
    </source>
</evidence>
<evidence type="ECO:0000256" key="4">
    <source>
        <dbReference type="ARBA" id="ARBA00004763"/>
    </source>
</evidence>
<dbReference type="EMBL" id="HG713293">
    <property type="protein sequence ID" value="CDJ53269.1"/>
    <property type="molecule type" value="Genomic_DNA"/>
</dbReference>